<reference evidence="1" key="1">
    <citation type="submission" date="2021-01" db="EMBL/GenBank/DDBJ databases">
        <authorList>
            <person name="Corre E."/>
            <person name="Pelletier E."/>
            <person name="Niang G."/>
            <person name="Scheremetjew M."/>
            <person name="Finn R."/>
            <person name="Kale V."/>
            <person name="Holt S."/>
            <person name="Cochrane G."/>
            <person name="Meng A."/>
            <person name="Brown T."/>
            <person name="Cohen L."/>
        </authorList>
    </citation>
    <scope>NUCLEOTIDE SEQUENCE</scope>
    <source>
        <strain evidence="1">UTEX LB 985</strain>
    </source>
</reference>
<name>A0A6U7NBF0_9EUKA</name>
<dbReference type="AlphaFoldDB" id="A0A6U7NBF0"/>
<accession>A0A6U7NBF0</accession>
<sequence length="99" mass="10701">MACAILRLDERRGGHAVLLQMATATEVDASSDDDNQWERTLIKAAEALTISGQQRTLALACIAPDSARWTVGIDLGYRPSDTGEPWLMKELQPTASGDS</sequence>
<evidence type="ECO:0000313" key="1">
    <source>
        <dbReference type="EMBL" id="CAD9549668.1"/>
    </source>
</evidence>
<evidence type="ECO:0000313" key="2">
    <source>
        <dbReference type="EMBL" id="CAD9549669.1"/>
    </source>
</evidence>
<protein>
    <submittedName>
        <fullName evidence="1">Uncharacterized protein</fullName>
    </submittedName>
</protein>
<proteinExistence type="predicted"/>
<organism evidence="1">
    <name type="scientific">Haptolina brevifila</name>
    <dbReference type="NCBI Taxonomy" id="156173"/>
    <lineage>
        <taxon>Eukaryota</taxon>
        <taxon>Haptista</taxon>
        <taxon>Haptophyta</taxon>
        <taxon>Prymnesiophyceae</taxon>
        <taxon>Prymnesiales</taxon>
        <taxon>Prymnesiaceae</taxon>
        <taxon>Haptolina</taxon>
    </lineage>
</organism>
<dbReference type="EMBL" id="HBGU01082380">
    <property type="protein sequence ID" value="CAD9549669.1"/>
    <property type="molecule type" value="Transcribed_RNA"/>
</dbReference>
<dbReference type="EMBL" id="HBGU01082379">
    <property type="protein sequence ID" value="CAD9549668.1"/>
    <property type="molecule type" value="Transcribed_RNA"/>
</dbReference>
<gene>
    <name evidence="1" type="ORF">CBRE1094_LOCUS44948</name>
    <name evidence="2" type="ORF">CBRE1094_LOCUS44949</name>
</gene>